<dbReference type="Proteomes" id="UP000075288">
    <property type="component" value="Unassembled WGS sequence"/>
</dbReference>
<sequence length="58" mass="6661">MCDSIVRLDSAWISPQSFYGKVYVLASFSVLAIELREEPCVLLKSRGIDTKRQIHYNI</sequence>
<accession>A0A150JYE6</accession>
<comment type="caution">
    <text evidence="1">The sequence shown here is derived from an EMBL/GenBank/DDBJ whole genome shotgun (WGS) entry which is preliminary data.</text>
</comment>
<evidence type="ECO:0000313" key="1">
    <source>
        <dbReference type="EMBL" id="KYC62068.1"/>
    </source>
</evidence>
<dbReference type="AlphaFoldDB" id="A0A150JYE6"/>
<evidence type="ECO:0000313" key="2">
    <source>
        <dbReference type="Proteomes" id="UP000075288"/>
    </source>
</evidence>
<gene>
    <name evidence="1" type="ORF">B4098_3430</name>
</gene>
<name>A0A150JYE6_HEYCO</name>
<proteinExistence type="predicted"/>
<organism evidence="1 2">
    <name type="scientific">Heyndrickxia coagulans</name>
    <name type="common">Weizmannia coagulans</name>
    <dbReference type="NCBI Taxonomy" id="1398"/>
    <lineage>
        <taxon>Bacteria</taxon>
        <taxon>Bacillati</taxon>
        <taxon>Bacillota</taxon>
        <taxon>Bacilli</taxon>
        <taxon>Bacillales</taxon>
        <taxon>Bacillaceae</taxon>
        <taxon>Heyndrickxia</taxon>
    </lineage>
</organism>
<reference evidence="1 2" key="1">
    <citation type="submission" date="2016-01" db="EMBL/GenBank/DDBJ databases">
        <title>Genome Sequences of Twelve Sporeforming Bacillus Species Isolated from Foods.</title>
        <authorList>
            <person name="Berendsen E.M."/>
            <person name="Wells-Bennik M.H."/>
            <person name="Krawcyk A.O."/>
            <person name="De Jong A."/>
            <person name="Holsappel S."/>
            <person name="Eijlander R.T."/>
            <person name="Kuipers O.P."/>
        </authorList>
    </citation>
    <scope>NUCLEOTIDE SEQUENCE [LARGE SCALE GENOMIC DNA]</scope>
    <source>
        <strain evidence="1 2">B4098</strain>
    </source>
</reference>
<dbReference type="EMBL" id="LQYG01000058">
    <property type="protein sequence ID" value="KYC62068.1"/>
    <property type="molecule type" value="Genomic_DNA"/>
</dbReference>
<protein>
    <submittedName>
        <fullName evidence="1">Uncharacterized protein</fullName>
    </submittedName>
</protein>
<dbReference type="PATRIC" id="fig|1398.26.peg.3314"/>